<keyword evidence="1" id="KW-0472">Membrane</keyword>
<evidence type="ECO:0000313" key="3">
    <source>
        <dbReference type="Proteomes" id="UP001281761"/>
    </source>
</evidence>
<feature type="transmembrane region" description="Helical" evidence="1">
    <location>
        <begin position="21"/>
        <end position="39"/>
    </location>
</feature>
<evidence type="ECO:0000256" key="1">
    <source>
        <dbReference type="SAM" id="Phobius"/>
    </source>
</evidence>
<sequence>MGCSIDRHAIDNRLSRVLHTLRLVVGGLVVVVHNLIVIAPELCGRRSVIVALGSLVSCSAVLERSLVLMGDFVFGEEDYVELCEYVSVGHRLTVLMKHLEFVLPLYSAHPQSIIAVMSARLFRIDCVSKSLGAGHTDSSLLLFHATLPSTAVTMPDTGTERDDSTSDKKRCLAEAVRGRAVWGE</sequence>
<organism evidence="2 3">
    <name type="scientific">Blattamonas nauphoetae</name>
    <dbReference type="NCBI Taxonomy" id="2049346"/>
    <lineage>
        <taxon>Eukaryota</taxon>
        <taxon>Metamonada</taxon>
        <taxon>Preaxostyla</taxon>
        <taxon>Oxymonadida</taxon>
        <taxon>Blattamonas</taxon>
    </lineage>
</organism>
<dbReference type="Proteomes" id="UP001281761">
    <property type="component" value="Unassembled WGS sequence"/>
</dbReference>
<gene>
    <name evidence="2" type="ORF">BLNAU_4770</name>
</gene>
<proteinExistence type="predicted"/>
<accession>A0ABQ9Y909</accession>
<reference evidence="2 3" key="1">
    <citation type="journal article" date="2022" name="bioRxiv">
        <title>Genomics of Preaxostyla Flagellates Illuminates Evolutionary Transitions and the Path Towards Mitochondrial Loss.</title>
        <authorList>
            <person name="Novak L.V.F."/>
            <person name="Treitli S.C."/>
            <person name="Pyrih J."/>
            <person name="Halakuc P."/>
            <person name="Pipaliya S.V."/>
            <person name="Vacek V."/>
            <person name="Brzon O."/>
            <person name="Soukal P."/>
            <person name="Eme L."/>
            <person name="Dacks J.B."/>
            <person name="Karnkowska A."/>
            <person name="Elias M."/>
            <person name="Hampl V."/>
        </authorList>
    </citation>
    <scope>NUCLEOTIDE SEQUENCE [LARGE SCALE GENOMIC DNA]</scope>
    <source>
        <strain evidence="2">NAU3</strain>
        <tissue evidence="2">Gut</tissue>
    </source>
</reference>
<protein>
    <submittedName>
        <fullName evidence="2">Uncharacterized protein</fullName>
    </submittedName>
</protein>
<name>A0ABQ9Y909_9EUKA</name>
<evidence type="ECO:0000313" key="2">
    <source>
        <dbReference type="EMBL" id="KAK2960217.1"/>
    </source>
</evidence>
<keyword evidence="3" id="KW-1185">Reference proteome</keyword>
<comment type="caution">
    <text evidence="2">The sequence shown here is derived from an EMBL/GenBank/DDBJ whole genome shotgun (WGS) entry which is preliminary data.</text>
</comment>
<dbReference type="EMBL" id="JARBJD010000024">
    <property type="protein sequence ID" value="KAK2960217.1"/>
    <property type="molecule type" value="Genomic_DNA"/>
</dbReference>
<keyword evidence="1" id="KW-1133">Transmembrane helix</keyword>
<keyword evidence="1" id="KW-0812">Transmembrane</keyword>